<dbReference type="Pfam" id="PF03372">
    <property type="entry name" value="Exo_endo_phos"/>
    <property type="match status" value="1"/>
</dbReference>
<dbReference type="RefSeq" id="WP_165819233.1">
    <property type="nucleotide sequence ID" value="NZ_QEKQ01000003.1"/>
</dbReference>
<evidence type="ECO:0000313" key="3">
    <source>
        <dbReference type="EMBL" id="PVY77342.1"/>
    </source>
</evidence>
<dbReference type="CDD" id="cd04486">
    <property type="entry name" value="YhcR_OBF_like"/>
    <property type="match status" value="1"/>
</dbReference>
<dbReference type="AlphaFoldDB" id="A0A2U1CXX7"/>
<dbReference type="SUPFAM" id="SSF56219">
    <property type="entry name" value="DNase I-like"/>
    <property type="match status" value="1"/>
</dbReference>
<reference evidence="3 4" key="1">
    <citation type="submission" date="2018-04" db="EMBL/GenBank/DDBJ databases">
        <title>Genomic Encyclopedia of Type Strains, Phase IV (KMG-IV): sequencing the most valuable type-strain genomes for metagenomic binning, comparative biology and taxonomic classification.</title>
        <authorList>
            <person name="Goeker M."/>
        </authorList>
    </citation>
    <scope>NUCLEOTIDE SEQUENCE [LARGE SCALE GENOMIC DNA]</scope>
    <source>
        <strain evidence="3 4">DSM 28688</strain>
    </source>
</reference>
<feature type="domain" description="Endonuclease/exonuclease/phosphatase" evidence="2">
    <location>
        <begin position="283"/>
        <end position="569"/>
    </location>
</feature>
<gene>
    <name evidence="3" type="ORF">C8D92_10326</name>
</gene>
<keyword evidence="1" id="KW-0732">Signal</keyword>
<dbReference type="InterPro" id="IPR047971">
    <property type="entry name" value="ExeM-like"/>
</dbReference>
<dbReference type="InterPro" id="IPR005135">
    <property type="entry name" value="Endo/exonuclease/phosphatase"/>
</dbReference>
<dbReference type="InterPro" id="IPR036691">
    <property type="entry name" value="Endo/exonu/phosph_ase_sf"/>
</dbReference>
<dbReference type="PANTHER" id="PTHR42834">
    <property type="entry name" value="ENDONUCLEASE/EXONUCLEASE/PHOSPHATASE FAMILY PROTEIN (AFU_ORTHOLOGUE AFUA_3G09210)"/>
    <property type="match status" value="1"/>
</dbReference>
<dbReference type="GO" id="GO:0003824">
    <property type="term" value="F:catalytic activity"/>
    <property type="evidence" value="ECO:0007669"/>
    <property type="project" value="InterPro"/>
</dbReference>
<comment type="caution">
    <text evidence="3">The sequence shown here is derived from an EMBL/GenBank/DDBJ whole genome shotgun (WGS) entry which is preliminary data.</text>
</comment>
<dbReference type="Gene3D" id="3.60.10.10">
    <property type="entry name" value="Endonuclease/exonuclease/phosphatase"/>
    <property type="match status" value="1"/>
</dbReference>
<feature type="chain" id="PRO_5015606346" description="Endonuclease/exonuclease/phosphatase domain-containing protein" evidence="1">
    <location>
        <begin position="19"/>
        <end position="580"/>
    </location>
</feature>
<accession>A0A2U1CXX7</accession>
<protein>
    <recommendedName>
        <fullName evidence="2">Endonuclease/exonuclease/phosphatase domain-containing protein</fullName>
    </recommendedName>
</protein>
<sequence length="580" mass="62722">MANRTSLLLLLLFPGVVAGQCGDPATPISAVQGDDWTSPMAGDTVTVEGIVTLDARGKTGLGGFYLQSGESGADDDPATSEAVFVYTRDSQSGTGRRARVTGVVKEYEGLTELSPVHDVTDCGPATLPAPESLMTAWPLSGRNAERLEGMRVGSDSPLTVIDTYQLARFGTVTLALAPQYQPTRTRSPGPAALELKARQSKHRLLLDDARAVQNPVMVHPPEAGLSADRTLRAGMRLGIESAVLDYRYDEWRLQPMQPPRALAGNERPKPPGPTEPGVYRLVSFNLGNLFNGDGQGSGFPTERGADTAREWQRQRAKLVAAIDRLDADLLVLSEVENDGAGRHAALAELVRLLDGDWRWVLPGRGGPGTDAIRVALAYRADRIRTVGEPETVTGGPFDALSRVPLIQRFRPVDSGQLFRVAANHFKSRRCQGATGTNRAAGDGQGCYSAARMASAKQLASALSSSDRAVPTVIGGDLNSYVREDPIRTLQAAGYGVPVNPPPPTYRYRGRAGTLDYLMIDQAGHSRVDDYGVWAINANEPRALDYNLEYHPKGRAERLFEPGPWRSSDHDPVYLDLRLRP</sequence>
<dbReference type="Proteomes" id="UP000245887">
    <property type="component" value="Unassembled WGS sequence"/>
</dbReference>
<dbReference type="PANTHER" id="PTHR42834:SF1">
    <property type="entry name" value="ENDONUCLEASE_EXONUCLEASE_PHOSPHATASE FAMILY PROTEIN (AFU_ORTHOLOGUE AFUA_3G09210)"/>
    <property type="match status" value="1"/>
</dbReference>
<evidence type="ECO:0000313" key="4">
    <source>
        <dbReference type="Proteomes" id="UP000245887"/>
    </source>
</evidence>
<proteinExistence type="predicted"/>
<feature type="signal peptide" evidence="1">
    <location>
        <begin position="1"/>
        <end position="18"/>
    </location>
</feature>
<evidence type="ECO:0000256" key="1">
    <source>
        <dbReference type="SAM" id="SignalP"/>
    </source>
</evidence>
<dbReference type="NCBIfam" id="NF033681">
    <property type="entry name" value="ExeM_NucH_DNase"/>
    <property type="match status" value="1"/>
</dbReference>
<name>A0A2U1CXX7_9GAMM</name>
<evidence type="ECO:0000259" key="2">
    <source>
        <dbReference type="Pfam" id="PF03372"/>
    </source>
</evidence>
<dbReference type="EMBL" id="QEKQ01000003">
    <property type="protein sequence ID" value="PVY77342.1"/>
    <property type="molecule type" value="Genomic_DNA"/>
</dbReference>
<organism evidence="3 4">
    <name type="scientific">Tamilnaduibacter salinus</name>
    <dbReference type="NCBI Taxonomy" id="1484056"/>
    <lineage>
        <taxon>Bacteria</taxon>
        <taxon>Pseudomonadati</taxon>
        <taxon>Pseudomonadota</taxon>
        <taxon>Gammaproteobacteria</taxon>
        <taxon>Pseudomonadales</taxon>
        <taxon>Marinobacteraceae</taxon>
        <taxon>Tamilnaduibacter</taxon>
    </lineage>
</organism>